<sequence length="465" mass="53437">MKAFLAFGWEPEWDVQSILESGYISDTRTVFSGVKKIRAGHYLVLQGFENVTQQEYWEIDYPQKHQLGDAKDSTANINCYSIKFMDDEYDEEPIAQRTAEWLGVKMHVVRMTEDEFVKNYSDAAWHTEFPMLDLNFIGKVALSRLTRETGVKVILTGEGSDEQFAGYQNYLADFVREPDYATPNRQLPEDVRIAKSAEEDQPTTKSTLTKFPIANSPSTLKARRQVNNVSIVGITGFISFDSYFSQWTKDEHGTADPRGVVVHNSFSGTIRQKIMTSWHPLHASMYIWQRIFLANVLLTALGDRVEMSNSIEGRQPFLDHNLTEYVNGLPPTMKLRYDPETGAFNEKYILKEAARPFITDELYRRRKHPFSAPLKYEKNGPLHQYLGGLMTRENVEKLGFLDWEKCKGLVEDGFIKEDAAQIRRLFQITQLIEIGKRFGVKRARPEFAVEDEELGAPLELTQSRL</sequence>
<reference evidence="5" key="1">
    <citation type="journal article" date="2020" name="Stud. Mycol.">
        <title>101 Dothideomycetes genomes: a test case for predicting lifestyles and emergence of pathogens.</title>
        <authorList>
            <person name="Haridas S."/>
            <person name="Albert R."/>
            <person name="Binder M."/>
            <person name="Bloem J."/>
            <person name="Labutti K."/>
            <person name="Salamov A."/>
            <person name="Andreopoulos B."/>
            <person name="Baker S."/>
            <person name="Barry K."/>
            <person name="Bills G."/>
            <person name="Bluhm B."/>
            <person name="Cannon C."/>
            <person name="Castanera R."/>
            <person name="Culley D."/>
            <person name="Daum C."/>
            <person name="Ezra D."/>
            <person name="Gonzalez J."/>
            <person name="Henrissat B."/>
            <person name="Kuo A."/>
            <person name="Liang C."/>
            <person name="Lipzen A."/>
            <person name="Lutzoni F."/>
            <person name="Magnuson J."/>
            <person name="Mondo S."/>
            <person name="Nolan M."/>
            <person name="Ohm R."/>
            <person name="Pangilinan J."/>
            <person name="Park H.-J."/>
            <person name="Ramirez L."/>
            <person name="Alfaro M."/>
            <person name="Sun H."/>
            <person name="Tritt A."/>
            <person name="Yoshinaga Y."/>
            <person name="Zwiers L.-H."/>
            <person name="Turgeon B."/>
            <person name="Goodwin S."/>
            <person name="Spatafora J."/>
            <person name="Crous P."/>
            <person name="Grigoriev I."/>
        </authorList>
    </citation>
    <scope>NUCLEOTIDE SEQUENCE</scope>
    <source>
        <strain evidence="5">CBS 627.86</strain>
    </source>
</reference>
<name>A0A6A5ZLT5_9PLEO</name>
<evidence type="ECO:0000259" key="4">
    <source>
        <dbReference type="Pfam" id="PF00733"/>
    </source>
</evidence>
<evidence type="ECO:0000256" key="1">
    <source>
        <dbReference type="ARBA" id="ARBA00005752"/>
    </source>
</evidence>
<dbReference type="EMBL" id="ML977314">
    <property type="protein sequence ID" value="KAF2120349.1"/>
    <property type="molecule type" value="Genomic_DNA"/>
</dbReference>
<evidence type="ECO:0000256" key="3">
    <source>
        <dbReference type="PIRSR" id="PIRSR001589-3"/>
    </source>
</evidence>
<dbReference type="Gene3D" id="3.40.50.620">
    <property type="entry name" value="HUPs"/>
    <property type="match status" value="2"/>
</dbReference>
<keyword evidence="2" id="KW-0067">ATP-binding</keyword>
<protein>
    <submittedName>
        <fullName evidence="5">Asparagine synthetase</fullName>
    </submittedName>
</protein>
<dbReference type="PANTHER" id="PTHR43284:SF1">
    <property type="entry name" value="ASPARAGINE SYNTHETASE"/>
    <property type="match status" value="1"/>
</dbReference>
<keyword evidence="2" id="KW-0547">Nucleotide-binding</keyword>
<feature type="domain" description="Asparagine synthetase" evidence="4">
    <location>
        <begin position="71"/>
        <end position="412"/>
    </location>
</feature>
<dbReference type="GO" id="GO:0004066">
    <property type="term" value="F:asparagine synthase (glutamine-hydrolyzing) activity"/>
    <property type="evidence" value="ECO:0007669"/>
    <property type="project" value="InterPro"/>
</dbReference>
<accession>A0A6A5ZLT5</accession>
<dbReference type="SUPFAM" id="SSF52402">
    <property type="entry name" value="Adenine nucleotide alpha hydrolases-like"/>
    <property type="match status" value="1"/>
</dbReference>
<dbReference type="PIRSF" id="PIRSF001589">
    <property type="entry name" value="Asn_synthetase_glu-h"/>
    <property type="match status" value="1"/>
</dbReference>
<dbReference type="GO" id="GO:0005524">
    <property type="term" value="F:ATP binding"/>
    <property type="evidence" value="ECO:0007669"/>
    <property type="project" value="UniProtKB-KW"/>
</dbReference>
<proteinExistence type="inferred from homology"/>
<dbReference type="InterPro" id="IPR051786">
    <property type="entry name" value="ASN_synthetase/amidase"/>
</dbReference>
<evidence type="ECO:0000313" key="6">
    <source>
        <dbReference type="Proteomes" id="UP000799770"/>
    </source>
</evidence>
<comment type="similarity">
    <text evidence="1">Belongs to the asparagine synthetase family.</text>
</comment>
<dbReference type="Proteomes" id="UP000799770">
    <property type="component" value="Unassembled WGS sequence"/>
</dbReference>
<dbReference type="GO" id="GO:0006529">
    <property type="term" value="P:asparagine biosynthetic process"/>
    <property type="evidence" value="ECO:0007669"/>
    <property type="project" value="InterPro"/>
</dbReference>
<dbReference type="PANTHER" id="PTHR43284">
    <property type="entry name" value="ASPARAGINE SYNTHETASE (GLUTAMINE-HYDROLYZING)"/>
    <property type="match status" value="1"/>
</dbReference>
<dbReference type="Pfam" id="PF00733">
    <property type="entry name" value="Asn_synthase"/>
    <property type="match status" value="1"/>
</dbReference>
<organism evidence="5 6">
    <name type="scientific">Lophiotrema nucula</name>
    <dbReference type="NCBI Taxonomy" id="690887"/>
    <lineage>
        <taxon>Eukaryota</taxon>
        <taxon>Fungi</taxon>
        <taxon>Dikarya</taxon>
        <taxon>Ascomycota</taxon>
        <taxon>Pezizomycotina</taxon>
        <taxon>Dothideomycetes</taxon>
        <taxon>Pleosporomycetidae</taxon>
        <taxon>Pleosporales</taxon>
        <taxon>Lophiotremataceae</taxon>
        <taxon>Lophiotrema</taxon>
    </lineage>
</organism>
<keyword evidence="6" id="KW-1185">Reference proteome</keyword>
<dbReference type="InterPro" id="IPR006426">
    <property type="entry name" value="Asn_synth_AEB"/>
</dbReference>
<dbReference type="CDD" id="cd01991">
    <property type="entry name" value="Asn_synthase_B_C"/>
    <property type="match status" value="1"/>
</dbReference>
<gene>
    <name evidence="5" type="ORF">BDV96DRAFT_514670</name>
</gene>
<dbReference type="OrthoDB" id="3741880at2759"/>
<dbReference type="InterPro" id="IPR001962">
    <property type="entry name" value="Asn_synthase"/>
</dbReference>
<dbReference type="AlphaFoldDB" id="A0A6A5ZLT5"/>
<evidence type="ECO:0000313" key="5">
    <source>
        <dbReference type="EMBL" id="KAF2120349.1"/>
    </source>
</evidence>
<evidence type="ECO:0000256" key="2">
    <source>
        <dbReference type="PIRNR" id="PIRNR001589"/>
    </source>
</evidence>
<dbReference type="InterPro" id="IPR014729">
    <property type="entry name" value="Rossmann-like_a/b/a_fold"/>
</dbReference>
<feature type="site" description="Important for beta-aspartyl-AMP intermediate formation" evidence="3">
    <location>
        <position position="158"/>
    </location>
</feature>